<accession>H6RKZ4</accession>
<reference evidence="2" key="2">
    <citation type="submission" date="2012-02" db="EMBL/GenBank/DDBJ databases">
        <title>Complete genome sequence of Blastococcus saxobsidens strain DD2.</title>
        <authorList>
            <person name="Genoscope."/>
        </authorList>
    </citation>
    <scope>NUCLEOTIDE SEQUENCE [LARGE SCALE GENOMIC DNA]</scope>
    <source>
        <strain evidence="2">DD2</strain>
    </source>
</reference>
<dbReference type="HOGENOM" id="CLU_095324_1_0_11"/>
<name>H6RKZ4_BLASD</name>
<organism evidence="1 2">
    <name type="scientific">Blastococcus saxobsidens (strain DD2)</name>
    <dbReference type="NCBI Taxonomy" id="1146883"/>
    <lineage>
        <taxon>Bacteria</taxon>
        <taxon>Bacillati</taxon>
        <taxon>Actinomycetota</taxon>
        <taxon>Actinomycetes</taxon>
        <taxon>Geodermatophilales</taxon>
        <taxon>Geodermatophilaceae</taxon>
        <taxon>Blastococcus</taxon>
    </lineage>
</organism>
<dbReference type="KEGG" id="bsd:BLASA_4134"/>
<dbReference type="Gene3D" id="3.40.50.150">
    <property type="entry name" value="Vaccinia Virus protein VP39"/>
    <property type="match status" value="1"/>
</dbReference>
<dbReference type="GO" id="GO:0008168">
    <property type="term" value="F:methyltransferase activity"/>
    <property type="evidence" value="ECO:0007669"/>
    <property type="project" value="UniProtKB-KW"/>
</dbReference>
<keyword evidence="1" id="KW-0489">Methyltransferase</keyword>
<dbReference type="Proteomes" id="UP000007517">
    <property type="component" value="Chromosome"/>
</dbReference>
<dbReference type="GO" id="GO:0032259">
    <property type="term" value="P:methylation"/>
    <property type="evidence" value="ECO:0007669"/>
    <property type="project" value="UniProtKB-KW"/>
</dbReference>
<sequence length="232" mass="25527">MLRETYVGGWRLARRAAERTGLLARLDRSENGLARHARSLFAIHDVGDLSQLDLPWWTYPAIADVEAALAASDGKARVFEYGSGASSVWLGRRAGEVHSVEHSGEFVEFLGSALAEVPNVRLRHVAAAQRGPDARVPSQRHGHEGLDFAEYVSSIDVVGGPFDVIVIDGRARAACLRQAIPHLAHDGLVVFDNSNRVRYREAILTSGLAATRYRGWVPSLPYQSETTILRHR</sequence>
<dbReference type="InterPro" id="IPR029063">
    <property type="entry name" value="SAM-dependent_MTases_sf"/>
</dbReference>
<keyword evidence="1" id="KW-0808">Transferase</keyword>
<dbReference type="SUPFAM" id="SSF53335">
    <property type="entry name" value="S-adenosyl-L-methionine-dependent methyltransferases"/>
    <property type="match status" value="1"/>
</dbReference>
<gene>
    <name evidence="1" type="ordered locus">BLASA_4134</name>
</gene>
<protein>
    <submittedName>
        <fullName evidence="1">Putative methyltransferase</fullName>
    </submittedName>
</protein>
<dbReference type="AlphaFoldDB" id="H6RKZ4"/>
<evidence type="ECO:0000313" key="2">
    <source>
        <dbReference type="Proteomes" id="UP000007517"/>
    </source>
</evidence>
<dbReference type="RefSeq" id="WP_014377833.1">
    <property type="nucleotide sequence ID" value="NC_016943.1"/>
</dbReference>
<evidence type="ECO:0000313" key="1">
    <source>
        <dbReference type="EMBL" id="CCG04961.1"/>
    </source>
</evidence>
<keyword evidence="2" id="KW-1185">Reference proteome</keyword>
<reference evidence="1 2" key="1">
    <citation type="journal article" date="2012" name="J. Bacteriol.">
        <title>Genome Sequence of Blastococcus saxobsidens DD2, a Stone-Inhabiting Bacterium.</title>
        <authorList>
            <person name="Chouaia B."/>
            <person name="Crotti E."/>
            <person name="Brusetti L."/>
            <person name="Daffonchio D."/>
            <person name="Essoussi I."/>
            <person name="Nouioui I."/>
            <person name="Sbissi I."/>
            <person name="Ghodhbane-Gtari F."/>
            <person name="Gtari M."/>
            <person name="Vacherie B."/>
            <person name="Barbe V."/>
            <person name="Medigue C."/>
            <person name="Gury J."/>
            <person name="Pujic P."/>
            <person name="Normand P."/>
        </authorList>
    </citation>
    <scope>NUCLEOTIDE SEQUENCE [LARGE SCALE GENOMIC DNA]</scope>
    <source>
        <strain evidence="1 2">DD2</strain>
    </source>
</reference>
<dbReference type="STRING" id="1146883.BLASA_4134"/>
<dbReference type="OrthoDB" id="938855at2"/>
<dbReference type="eggNOG" id="COG4122">
    <property type="taxonomic scope" value="Bacteria"/>
</dbReference>
<dbReference type="EMBL" id="FO117623">
    <property type="protein sequence ID" value="CCG04961.1"/>
    <property type="molecule type" value="Genomic_DNA"/>
</dbReference>
<dbReference type="Pfam" id="PF13578">
    <property type="entry name" value="Methyltransf_24"/>
    <property type="match status" value="1"/>
</dbReference>
<proteinExistence type="predicted"/>